<protein>
    <recommendedName>
        <fullName evidence="8">C-type lectin domain-containing protein</fullName>
    </recommendedName>
</protein>
<dbReference type="SUPFAM" id="SSF56436">
    <property type="entry name" value="C-type lectin-like"/>
    <property type="match status" value="1"/>
</dbReference>
<dbReference type="GO" id="GO:0016020">
    <property type="term" value="C:membrane"/>
    <property type="evidence" value="ECO:0007669"/>
    <property type="project" value="UniProtKB-SubCell"/>
</dbReference>
<evidence type="ECO:0000256" key="4">
    <source>
        <dbReference type="ARBA" id="ARBA00022734"/>
    </source>
</evidence>
<organism evidence="9 10">
    <name type="scientific">Labrus bergylta</name>
    <name type="common">ballan wrasse</name>
    <dbReference type="NCBI Taxonomy" id="56723"/>
    <lineage>
        <taxon>Eukaryota</taxon>
        <taxon>Metazoa</taxon>
        <taxon>Chordata</taxon>
        <taxon>Craniata</taxon>
        <taxon>Vertebrata</taxon>
        <taxon>Euteleostomi</taxon>
        <taxon>Actinopterygii</taxon>
        <taxon>Neopterygii</taxon>
        <taxon>Teleostei</taxon>
        <taxon>Neoteleostei</taxon>
        <taxon>Acanthomorphata</taxon>
        <taxon>Eupercaria</taxon>
        <taxon>Labriformes</taxon>
        <taxon>Labridae</taxon>
        <taxon>Labrus</taxon>
    </lineage>
</organism>
<evidence type="ECO:0000256" key="5">
    <source>
        <dbReference type="ARBA" id="ARBA00022989"/>
    </source>
</evidence>
<keyword evidence="4" id="KW-0430">Lectin</keyword>
<evidence type="ECO:0000259" key="8">
    <source>
        <dbReference type="PROSITE" id="PS50041"/>
    </source>
</evidence>
<dbReference type="GO" id="GO:0030246">
    <property type="term" value="F:carbohydrate binding"/>
    <property type="evidence" value="ECO:0007669"/>
    <property type="project" value="UniProtKB-KW"/>
</dbReference>
<dbReference type="PANTHER" id="PTHR14789:SF8">
    <property type="entry name" value="C-TYPE LECTIN DOMAIN FAMILY 14 MEMBER A PRECURSOR-RELATED"/>
    <property type="match status" value="1"/>
</dbReference>
<keyword evidence="2" id="KW-0812">Transmembrane</keyword>
<keyword evidence="6" id="KW-0472">Membrane</keyword>
<dbReference type="InterPro" id="IPR051505">
    <property type="entry name" value="C-type_lectin_domain"/>
</dbReference>
<evidence type="ECO:0000256" key="6">
    <source>
        <dbReference type="ARBA" id="ARBA00023136"/>
    </source>
</evidence>
<evidence type="ECO:0000313" key="10">
    <source>
        <dbReference type="Proteomes" id="UP000261660"/>
    </source>
</evidence>
<dbReference type="InterPro" id="IPR001304">
    <property type="entry name" value="C-type_lectin-like"/>
</dbReference>
<keyword evidence="3 7" id="KW-0732">Signal</keyword>
<dbReference type="GeneTree" id="ENSGT01030000234930"/>
<dbReference type="InParanoid" id="A0A3Q3G0E2"/>
<evidence type="ECO:0000256" key="3">
    <source>
        <dbReference type="ARBA" id="ARBA00022729"/>
    </source>
</evidence>
<evidence type="ECO:0000256" key="1">
    <source>
        <dbReference type="ARBA" id="ARBA00004479"/>
    </source>
</evidence>
<reference evidence="9" key="2">
    <citation type="submission" date="2025-09" db="UniProtKB">
        <authorList>
            <consortium name="Ensembl"/>
        </authorList>
    </citation>
    <scope>IDENTIFICATION</scope>
</reference>
<dbReference type="InterPro" id="IPR016186">
    <property type="entry name" value="C-type_lectin-like/link_sf"/>
</dbReference>
<evidence type="ECO:0000256" key="2">
    <source>
        <dbReference type="ARBA" id="ARBA00022692"/>
    </source>
</evidence>
<comment type="subcellular location">
    <subcellularLocation>
        <location evidence="1">Membrane</location>
        <topology evidence="1">Single-pass type I membrane protein</topology>
    </subcellularLocation>
</comment>
<dbReference type="PANTHER" id="PTHR14789">
    <property type="entry name" value="CHONDROLECTIN VARIANT CHODLFDELTAE"/>
    <property type="match status" value="1"/>
</dbReference>
<dbReference type="InterPro" id="IPR016187">
    <property type="entry name" value="CTDL_fold"/>
</dbReference>
<dbReference type="Proteomes" id="UP000261660">
    <property type="component" value="Unplaced"/>
</dbReference>
<evidence type="ECO:0000313" key="9">
    <source>
        <dbReference type="Ensembl" id="ENSLBEP00000024553.1"/>
    </source>
</evidence>
<name>A0A3Q3G0E2_9LABR</name>
<dbReference type="STRING" id="56723.ENSLBEP00000024553"/>
<feature type="chain" id="PRO_5018582805" description="C-type lectin domain-containing protein" evidence="7">
    <location>
        <begin position="25"/>
        <end position="178"/>
    </location>
</feature>
<dbReference type="Pfam" id="PF00059">
    <property type="entry name" value="Lectin_C"/>
    <property type="match status" value="1"/>
</dbReference>
<reference evidence="9" key="1">
    <citation type="submission" date="2025-08" db="UniProtKB">
        <authorList>
            <consortium name="Ensembl"/>
        </authorList>
    </citation>
    <scope>IDENTIFICATION</scope>
</reference>
<dbReference type="AlphaFoldDB" id="A0A3Q3G0E2"/>
<accession>A0A3Q3G0E2</accession>
<dbReference type="PROSITE" id="PS50041">
    <property type="entry name" value="C_TYPE_LECTIN_2"/>
    <property type="match status" value="1"/>
</dbReference>
<dbReference type="Gene3D" id="3.10.100.10">
    <property type="entry name" value="Mannose-Binding Protein A, subunit A"/>
    <property type="match status" value="1"/>
</dbReference>
<feature type="signal peptide" evidence="7">
    <location>
        <begin position="1"/>
        <end position="24"/>
    </location>
</feature>
<evidence type="ECO:0000256" key="7">
    <source>
        <dbReference type="SAM" id="SignalP"/>
    </source>
</evidence>
<keyword evidence="5" id="KW-1133">Transmembrane helix</keyword>
<sequence length="178" mass="20163">MESSVCSTWVYLCMVIIMFRNISADPDPPASYTVHPQQISFEHAMKVCSPGVLTTLSTQQEVSEVLQHVSNKLLNLNQNKFTFWVGLRSLKNECVVPSLPLRGFKWIQDGSQKSEVIHWREEPKHTCTSLRCAALQGEFDGTTVTRWGLIPVTCRNSYQFICKLTPGDRETPCVLIET</sequence>
<keyword evidence="10" id="KW-1185">Reference proteome</keyword>
<proteinExistence type="predicted"/>
<dbReference type="Ensembl" id="ENSLBET00000025817.1">
    <property type="protein sequence ID" value="ENSLBEP00000024553.1"/>
    <property type="gene ID" value="ENSLBEG00000018803.1"/>
</dbReference>
<feature type="domain" description="C-type lectin" evidence="8">
    <location>
        <begin position="32"/>
        <end position="163"/>
    </location>
</feature>